<reference evidence="3" key="1">
    <citation type="submission" date="2021-01" db="EMBL/GenBank/DDBJ databases">
        <title>Whole genome shotgun sequence of Actinocatenispora rupis NBRC 107355.</title>
        <authorList>
            <person name="Komaki H."/>
            <person name="Tamura T."/>
        </authorList>
    </citation>
    <scope>NUCLEOTIDE SEQUENCE</scope>
    <source>
        <strain evidence="3">NBRC 107355</strain>
    </source>
</reference>
<dbReference type="RefSeq" id="WP_203653949.1">
    <property type="nucleotide sequence ID" value="NZ_BAAAZM010000016.1"/>
</dbReference>
<organism evidence="3 4">
    <name type="scientific">Actinocatenispora rupis</name>
    <dbReference type="NCBI Taxonomy" id="519421"/>
    <lineage>
        <taxon>Bacteria</taxon>
        <taxon>Bacillati</taxon>
        <taxon>Actinomycetota</taxon>
        <taxon>Actinomycetes</taxon>
        <taxon>Micromonosporales</taxon>
        <taxon>Micromonosporaceae</taxon>
        <taxon>Actinocatenispora</taxon>
    </lineage>
</organism>
<comment type="caution">
    <text evidence="3">The sequence shown here is derived from an EMBL/GenBank/DDBJ whole genome shotgun (WGS) entry which is preliminary data.</text>
</comment>
<evidence type="ECO:0000256" key="2">
    <source>
        <dbReference type="SAM" id="Phobius"/>
    </source>
</evidence>
<feature type="region of interest" description="Disordered" evidence="1">
    <location>
        <begin position="274"/>
        <end position="311"/>
    </location>
</feature>
<proteinExistence type="predicted"/>
<sequence length="311" mass="33763">MPTEPDDDWWRRAERRALRAHRRRRLGRVLLAPVRFVVRPRSPGVVVAVVAVALLAVVGWYQRDAVRDAFRPNRSTASPDVLADTAGDRPHDPFAGTPAASYAKGADGIVVPTAHATAGLTAAQVAADLTTVRTALVRGHLEHRMLVDHNATGLLALVAPDARAQVRRGVTAGYLGVRLAPGSTLATAPPRVRGSMTVRAGTDDRGRRLLVVTSNYVWVYAFAKAPHPVVRHDHIEWRFYPPGSDVADGSLGLWPGRSTYYTYGMDCAAADRNLLKPPPQVDPSADPVADDEDPDALYDPKHDMSISDTCR</sequence>
<feature type="transmembrane region" description="Helical" evidence="2">
    <location>
        <begin position="43"/>
        <end position="61"/>
    </location>
</feature>
<feature type="compositionally biased region" description="Basic and acidic residues" evidence="1">
    <location>
        <begin position="298"/>
        <end position="311"/>
    </location>
</feature>
<evidence type="ECO:0000256" key="1">
    <source>
        <dbReference type="SAM" id="MobiDB-lite"/>
    </source>
</evidence>
<dbReference type="EMBL" id="BOMB01000001">
    <property type="protein sequence ID" value="GID09193.1"/>
    <property type="molecule type" value="Genomic_DNA"/>
</dbReference>
<dbReference type="AlphaFoldDB" id="A0A8J3J4C3"/>
<keyword evidence="2" id="KW-0812">Transmembrane</keyword>
<keyword evidence="4" id="KW-1185">Reference proteome</keyword>
<evidence type="ECO:0000313" key="4">
    <source>
        <dbReference type="Proteomes" id="UP000612808"/>
    </source>
</evidence>
<keyword evidence="2" id="KW-1133">Transmembrane helix</keyword>
<feature type="region of interest" description="Disordered" evidence="1">
    <location>
        <begin position="72"/>
        <end position="98"/>
    </location>
</feature>
<gene>
    <name evidence="3" type="ORF">Aru02nite_00820</name>
</gene>
<dbReference type="Proteomes" id="UP000612808">
    <property type="component" value="Unassembled WGS sequence"/>
</dbReference>
<name>A0A8J3J4C3_9ACTN</name>
<evidence type="ECO:0000313" key="3">
    <source>
        <dbReference type="EMBL" id="GID09193.1"/>
    </source>
</evidence>
<keyword evidence="2" id="KW-0472">Membrane</keyword>
<accession>A0A8J3J4C3</accession>
<protein>
    <submittedName>
        <fullName evidence="3">Uncharacterized protein</fullName>
    </submittedName>
</protein>